<name>I6RHS6_MYCHN</name>
<dbReference type="HOGENOM" id="CLU_3292691_0_0_14"/>
<evidence type="ECO:0000313" key="2">
    <source>
        <dbReference type="Proteomes" id="UP000009135"/>
    </source>
</evidence>
<gene>
    <name evidence="1" type="ordered locus">MHC_06007</name>
</gene>
<accession>I6RHS6</accession>
<evidence type="ECO:0000313" key="1">
    <source>
        <dbReference type="EMBL" id="AFM45096.1"/>
    </source>
</evidence>
<keyword evidence="2" id="KW-1185">Reference proteome</keyword>
<dbReference type="EMBL" id="CP003199">
    <property type="protein sequence ID" value="AFM45096.1"/>
    <property type="molecule type" value="Genomic_DNA"/>
</dbReference>
<reference evidence="1 2" key="1">
    <citation type="journal article" date="2012" name="J. Bacteriol.">
        <title>Complete genome sequence of Mycoplasma haemocanis strain Illinois.</title>
        <authorList>
            <person name="do Nascimento N.C."/>
            <person name="Guimaraes A.M."/>
            <person name="Santos A.P."/>
            <person name="Sanmiguel P.J."/>
            <person name="Messick J.B."/>
        </authorList>
    </citation>
    <scope>NUCLEOTIDE SEQUENCE [LARGE SCALE GENOMIC DNA]</scope>
    <source>
        <strain evidence="1 2">Illinois</strain>
    </source>
</reference>
<dbReference type="STRING" id="1111676.MHC_06007"/>
<dbReference type="KEGG" id="mhe:MHC_06007"/>
<dbReference type="AlphaFoldDB" id="I6RHS6"/>
<protein>
    <submittedName>
        <fullName evidence="1">Uncharacterized protein</fullName>
    </submittedName>
</protein>
<proteinExistence type="predicted"/>
<dbReference type="Proteomes" id="UP000009135">
    <property type="component" value="Chromosome"/>
</dbReference>
<organism evidence="1 2">
    <name type="scientific">Mycoplasma haemocanis (strain Illinois)</name>
    <dbReference type="NCBI Taxonomy" id="1111676"/>
    <lineage>
        <taxon>Bacteria</taxon>
        <taxon>Bacillati</taxon>
        <taxon>Mycoplasmatota</taxon>
        <taxon>Mollicutes</taxon>
        <taxon>Mycoplasmataceae</taxon>
        <taxon>Mycoplasma</taxon>
    </lineage>
</organism>
<sequence>MDKIRSYYRHYQWISCTFYSKIWIGKEDIDSKAYCNEGPR</sequence>